<evidence type="ECO:0000313" key="1">
    <source>
        <dbReference type="EMBL" id="EPB81172.1"/>
    </source>
</evidence>
<protein>
    <submittedName>
        <fullName evidence="1">Uncharacterized protein</fullName>
    </submittedName>
</protein>
<sequence>MSNVLTVVQCLGRPSDAARHYRIHTNDRYASVIVCTYSPNLKLPLDLFNAQSHTVANVLYSYTKKTLLVRHLRVYHEGQSIPTTATSRQSHVMVHDLPSPPNSQYGDTLPCYTL</sequence>
<dbReference type="InParanoid" id="S2IZ65"/>
<evidence type="ECO:0000313" key="2">
    <source>
        <dbReference type="Proteomes" id="UP000014254"/>
    </source>
</evidence>
<organism evidence="1 2">
    <name type="scientific">Mucor circinelloides f. circinelloides (strain 1006PhL)</name>
    <name type="common">Mucormycosis agent</name>
    <name type="synonym">Calyptromyces circinelloides</name>
    <dbReference type="NCBI Taxonomy" id="1220926"/>
    <lineage>
        <taxon>Eukaryota</taxon>
        <taxon>Fungi</taxon>
        <taxon>Fungi incertae sedis</taxon>
        <taxon>Mucoromycota</taxon>
        <taxon>Mucoromycotina</taxon>
        <taxon>Mucoromycetes</taxon>
        <taxon>Mucorales</taxon>
        <taxon>Mucorineae</taxon>
        <taxon>Mucoraceae</taxon>
        <taxon>Mucor</taxon>
    </lineage>
</organism>
<accession>S2IZ65</accession>
<gene>
    <name evidence="1" type="ORF">HMPREF1544_12126</name>
</gene>
<name>S2IZ65_MUCC1</name>
<reference evidence="2" key="1">
    <citation type="submission" date="2013-05" db="EMBL/GenBank/DDBJ databases">
        <title>The Genome sequence of Mucor circinelloides f. circinelloides 1006PhL.</title>
        <authorList>
            <consortium name="The Broad Institute Genomics Platform"/>
            <person name="Cuomo C."/>
            <person name="Earl A."/>
            <person name="Findley K."/>
            <person name="Lee S.C."/>
            <person name="Walker B."/>
            <person name="Young S."/>
            <person name="Zeng Q."/>
            <person name="Gargeya S."/>
            <person name="Fitzgerald M."/>
            <person name="Haas B."/>
            <person name="Abouelleil A."/>
            <person name="Allen A.W."/>
            <person name="Alvarado L."/>
            <person name="Arachchi H.M."/>
            <person name="Berlin A.M."/>
            <person name="Chapman S.B."/>
            <person name="Gainer-Dewar J."/>
            <person name="Goldberg J."/>
            <person name="Griggs A."/>
            <person name="Gujja S."/>
            <person name="Hansen M."/>
            <person name="Howarth C."/>
            <person name="Imamovic A."/>
            <person name="Ireland A."/>
            <person name="Larimer J."/>
            <person name="McCowan C."/>
            <person name="Murphy C."/>
            <person name="Pearson M."/>
            <person name="Poon T.W."/>
            <person name="Priest M."/>
            <person name="Roberts A."/>
            <person name="Saif S."/>
            <person name="Shea T."/>
            <person name="Sisk P."/>
            <person name="Sykes S."/>
            <person name="Wortman J."/>
            <person name="Nusbaum C."/>
            <person name="Birren B."/>
        </authorList>
    </citation>
    <scope>NUCLEOTIDE SEQUENCE [LARGE SCALE GENOMIC DNA]</scope>
    <source>
        <strain evidence="2">1006PhL</strain>
    </source>
</reference>
<proteinExistence type="predicted"/>
<dbReference type="AlphaFoldDB" id="S2IZ65"/>
<dbReference type="VEuPathDB" id="FungiDB:HMPREF1544_12126"/>
<dbReference type="Proteomes" id="UP000014254">
    <property type="component" value="Unassembled WGS sequence"/>
</dbReference>
<dbReference type="EMBL" id="KE124202">
    <property type="protein sequence ID" value="EPB81172.1"/>
    <property type="molecule type" value="Genomic_DNA"/>
</dbReference>
<keyword evidence="2" id="KW-1185">Reference proteome</keyword>